<dbReference type="NCBIfam" id="NF033740">
    <property type="entry name" value="MarP_fam_protase"/>
    <property type="match status" value="1"/>
</dbReference>
<keyword evidence="6" id="KW-0645">Protease</keyword>
<accession>A0AA90SN52</accession>
<feature type="transmembrane region" description="Helical" evidence="5">
    <location>
        <begin position="99"/>
        <end position="120"/>
    </location>
</feature>
<dbReference type="InterPro" id="IPR001940">
    <property type="entry name" value="Peptidase_S1C"/>
</dbReference>
<dbReference type="AlphaFoldDB" id="A0AA90SN52"/>
<keyword evidence="2 5" id="KW-0812">Transmembrane</keyword>
<keyword evidence="6" id="KW-0378">Hydrolase</keyword>
<dbReference type="InterPro" id="IPR047680">
    <property type="entry name" value="MarP-like"/>
</dbReference>
<dbReference type="EMBL" id="JAUTIX010000007">
    <property type="protein sequence ID" value="MDP0399922.1"/>
    <property type="molecule type" value="Genomic_DNA"/>
</dbReference>
<dbReference type="GO" id="GO:0009403">
    <property type="term" value="P:toxin biosynthetic process"/>
    <property type="evidence" value="ECO:0007669"/>
    <property type="project" value="InterPro"/>
</dbReference>
<reference evidence="6" key="1">
    <citation type="submission" date="2023-08" db="EMBL/GenBank/DDBJ databases">
        <title>The draft genome of Tsukamurella strandjordii strain 050030.</title>
        <authorList>
            <person name="Zhao F."/>
            <person name="Feng Y."/>
            <person name="Zong Z."/>
        </authorList>
    </citation>
    <scope>NUCLEOTIDE SEQUENCE</scope>
    <source>
        <strain evidence="6">050030</strain>
    </source>
</reference>
<keyword evidence="7" id="KW-1185">Reference proteome</keyword>
<comment type="subcellular location">
    <subcellularLocation>
        <location evidence="1">Membrane</location>
        <topology evidence="1">Multi-pass membrane protein</topology>
    </subcellularLocation>
</comment>
<gene>
    <name evidence="6" type="ORF">Q7X28_18555</name>
</gene>
<evidence type="ECO:0000256" key="2">
    <source>
        <dbReference type="ARBA" id="ARBA00022692"/>
    </source>
</evidence>
<dbReference type="Proteomes" id="UP001178281">
    <property type="component" value="Unassembled WGS sequence"/>
</dbReference>
<dbReference type="InterPro" id="IPR009003">
    <property type="entry name" value="Peptidase_S1_PA"/>
</dbReference>
<protein>
    <submittedName>
        <fullName evidence="6">MarP family serine protease</fullName>
        <ecNumber evidence="6">3.4.21.-</ecNumber>
    </submittedName>
</protein>
<dbReference type="InterPro" id="IPR043504">
    <property type="entry name" value="Peptidase_S1_PA_chymotrypsin"/>
</dbReference>
<evidence type="ECO:0000313" key="7">
    <source>
        <dbReference type="Proteomes" id="UP001178281"/>
    </source>
</evidence>
<keyword evidence="4 5" id="KW-0472">Membrane</keyword>
<sequence length="403" mass="41335">MSGSAWVDAVVILLVIVAAISGYRQGAAASVLAFIGVALGATAGVLLAPHVLSSVDDQRTRLLLGLGLLAALVIVGELSGMVLGRLVRSSIRGSSARALDSGVGAIAQMGAVLLAAWLVAIPLTSAASPAVSGAVNGSSVLSGVNKFAQNVGLGDLPQKVAGIVDDSGLPQVMGPFARTPITNVDAPERVDFTDPAVQRVRPGVVRIDGQAPSCSRALEGSGFIALRERVITNAHVVAGTRNVQVTVDGRQKYAAQVTYFDPQTDVAVLTVPGLRADPLRIVFNGAKPGDSGFALGYPGGGPLTLSSTRVRNHQTLEGMNVYRDAKVRRDVYLLRGQVRPGNSGGPLLDRDGNVVGVIFGMATNDPDTAYALSAKQIEPALEAAKKPASAAPGVSTGNCVLSR</sequence>
<dbReference type="Gene3D" id="2.40.10.10">
    <property type="entry name" value="Trypsin-like serine proteases"/>
    <property type="match status" value="2"/>
</dbReference>
<feature type="transmembrane region" description="Helical" evidence="5">
    <location>
        <begin position="30"/>
        <end position="52"/>
    </location>
</feature>
<evidence type="ECO:0000256" key="1">
    <source>
        <dbReference type="ARBA" id="ARBA00004141"/>
    </source>
</evidence>
<dbReference type="GO" id="GO:0016020">
    <property type="term" value="C:membrane"/>
    <property type="evidence" value="ECO:0007669"/>
    <property type="project" value="UniProtKB-SubCell"/>
</dbReference>
<dbReference type="SUPFAM" id="SSF50494">
    <property type="entry name" value="Trypsin-like serine proteases"/>
    <property type="match status" value="1"/>
</dbReference>
<dbReference type="PRINTS" id="PR00834">
    <property type="entry name" value="PROTEASES2C"/>
</dbReference>
<dbReference type="InterPro" id="IPR003825">
    <property type="entry name" value="Colicin-V_CvpA"/>
</dbReference>
<dbReference type="EC" id="3.4.21.-" evidence="6"/>
<feature type="transmembrane region" description="Helical" evidence="5">
    <location>
        <begin position="64"/>
        <end position="87"/>
    </location>
</feature>
<proteinExistence type="predicted"/>
<dbReference type="GO" id="GO:0006508">
    <property type="term" value="P:proteolysis"/>
    <property type="evidence" value="ECO:0007669"/>
    <property type="project" value="UniProtKB-KW"/>
</dbReference>
<dbReference type="PANTHER" id="PTHR43019">
    <property type="entry name" value="SERINE ENDOPROTEASE DEGS"/>
    <property type="match status" value="1"/>
</dbReference>
<evidence type="ECO:0000256" key="3">
    <source>
        <dbReference type="ARBA" id="ARBA00022989"/>
    </source>
</evidence>
<comment type="caution">
    <text evidence="6">The sequence shown here is derived from an EMBL/GenBank/DDBJ whole genome shotgun (WGS) entry which is preliminary data.</text>
</comment>
<dbReference type="PANTHER" id="PTHR43019:SF23">
    <property type="entry name" value="PROTEASE DO-LIKE 5, CHLOROPLASTIC"/>
    <property type="match status" value="1"/>
</dbReference>
<feature type="transmembrane region" description="Helical" evidence="5">
    <location>
        <begin position="6"/>
        <end position="23"/>
    </location>
</feature>
<evidence type="ECO:0000256" key="5">
    <source>
        <dbReference type="SAM" id="Phobius"/>
    </source>
</evidence>
<evidence type="ECO:0000256" key="4">
    <source>
        <dbReference type="ARBA" id="ARBA00023136"/>
    </source>
</evidence>
<dbReference type="Pfam" id="PF13365">
    <property type="entry name" value="Trypsin_2"/>
    <property type="match status" value="1"/>
</dbReference>
<name>A0AA90SN52_9ACTN</name>
<dbReference type="RefSeq" id="WP_305112414.1">
    <property type="nucleotide sequence ID" value="NZ_JAUTIX010000007.1"/>
</dbReference>
<keyword evidence="3 5" id="KW-1133">Transmembrane helix</keyword>
<organism evidence="6 7">
    <name type="scientific">Tsukamurella strandjordii</name>
    <dbReference type="NCBI Taxonomy" id="147577"/>
    <lineage>
        <taxon>Bacteria</taxon>
        <taxon>Bacillati</taxon>
        <taxon>Actinomycetota</taxon>
        <taxon>Actinomycetes</taxon>
        <taxon>Mycobacteriales</taxon>
        <taxon>Tsukamurellaceae</taxon>
        <taxon>Tsukamurella</taxon>
    </lineage>
</organism>
<dbReference type="Pfam" id="PF02674">
    <property type="entry name" value="Colicin_V"/>
    <property type="match status" value="1"/>
</dbReference>
<evidence type="ECO:0000313" key="6">
    <source>
        <dbReference type="EMBL" id="MDP0399922.1"/>
    </source>
</evidence>
<dbReference type="GO" id="GO:0004252">
    <property type="term" value="F:serine-type endopeptidase activity"/>
    <property type="evidence" value="ECO:0007669"/>
    <property type="project" value="InterPro"/>
</dbReference>